<gene>
    <name evidence="2" type="ORF">F6W96_25360</name>
</gene>
<proteinExistence type="predicted"/>
<evidence type="ECO:0000313" key="2">
    <source>
        <dbReference type="EMBL" id="QIS21156.1"/>
    </source>
</evidence>
<reference evidence="2 3" key="1">
    <citation type="journal article" date="2019" name="ACS Chem. Biol.">
        <title>Identification and Mobilization of a Cryptic Antibiotic Biosynthesis Gene Locus from a Human-Pathogenic Nocardia Isolate.</title>
        <authorList>
            <person name="Herisse M."/>
            <person name="Ishida K."/>
            <person name="Porter J.L."/>
            <person name="Howden B."/>
            <person name="Hertweck C."/>
            <person name="Stinear T.P."/>
            <person name="Pidot S.J."/>
        </authorList>
    </citation>
    <scope>NUCLEOTIDE SEQUENCE [LARGE SCALE GENOMIC DNA]</scope>
    <source>
        <strain evidence="2 3">AUSMDU00012715</strain>
    </source>
</reference>
<evidence type="ECO:0000256" key="1">
    <source>
        <dbReference type="SAM" id="MobiDB-lite"/>
    </source>
</evidence>
<protein>
    <submittedName>
        <fullName evidence="2">Uncharacterized protein</fullName>
    </submittedName>
</protein>
<name>A0A6G9Z7L2_9NOCA</name>
<evidence type="ECO:0000313" key="3">
    <source>
        <dbReference type="Proteomes" id="UP000500953"/>
    </source>
</evidence>
<sequence length="138" mass="14973">MAKHAHAPLGSTYHYFPGGKQQLVTGAVQFAGGIIASIGHISGERGICGEHYLVVTWSEHNDVVQDGVRVDSRCDHRQPGTAFVHTHAGGKSVGTADPVAHGKPTTINVEPRPAPRQERRIREYSVTLSYAERRARGQ</sequence>
<dbReference type="Proteomes" id="UP000500953">
    <property type="component" value="Chromosome"/>
</dbReference>
<feature type="compositionally biased region" description="Basic and acidic residues" evidence="1">
    <location>
        <begin position="113"/>
        <end position="123"/>
    </location>
</feature>
<feature type="region of interest" description="Disordered" evidence="1">
    <location>
        <begin position="81"/>
        <end position="123"/>
    </location>
</feature>
<dbReference type="Gene3D" id="1.10.357.10">
    <property type="entry name" value="Tetracycline Repressor, domain 2"/>
    <property type="match status" value="1"/>
</dbReference>
<dbReference type="EMBL" id="CP046173">
    <property type="protein sequence ID" value="QIS21156.1"/>
    <property type="molecule type" value="Genomic_DNA"/>
</dbReference>
<accession>A0A6G9Z7L2</accession>
<organism evidence="2 3">
    <name type="scientific">Nocardia terpenica</name>
    <dbReference type="NCBI Taxonomy" id="455432"/>
    <lineage>
        <taxon>Bacteria</taxon>
        <taxon>Bacillati</taxon>
        <taxon>Actinomycetota</taxon>
        <taxon>Actinomycetes</taxon>
        <taxon>Mycobacteriales</taxon>
        <taxon>Nocardiaceae</taxon>
        <taxon>Nocardia</taxon>
    </lineage>
</organism>
<dbReference type="AlphaFoldDB" id="A0A6G9Z7L2"/>